<reference evidence="2 3" key="1">
    <citation type="journal article" date="2021" name="Microorganisms">
        <title>Acidisoma silvae sp. nov. and Acidisomacellulosilytica sp. nov., Two Acidophilic Bacteria Isolated from Decaying Wood, Hydrolyzing Cellulose and Producing Poly-3-hydroxybutyrate.</title>
        <authorList>
            <person name="Mieszkin S."/>
            <person name="Pouder E."/>
            <person name="Uroz S."/>
            <person name="Simon-Colin C."/>
            <person name="Alain K."/>
        </authorList>
    </citation>
    <scope>NUCLEOTIDE SEQUENCE [LARGE SCALE GENOMIC DNA]</scope>
    <source>
        <strain evidence="2 3">HW T5.17</strain>
    </source>
</reference>
<dbReference type="AlphaFoldDB" id="A0A964E6Z2"/>
<dbReference type="PROSITE" id="PS51186">
    <property type="entry name" value="GNAT"/>
    <property type="match status" value="1"/>
</dbReference>
<dbReference type="Proteomes" id="UP000721844">
    <property type="component" value="Unassembled WGS sequence"/>
</dbReference>
<dbReference type="InterPro" id="IPR053144">
    <property type="entry name" value="Acetyltransferase_Butenolide"/>
</dbReference>
<dbReference type="PANTHER" id="PTHR43233">
    <property type="entry name" value="FAMILY N-ACETYLTRANSFERASE, PUTATIVE (AFU_ORTHOLOGUE AFUA_6G03350)-RELATED"/>
    <property type="match status" value="1"/>
</dbReference>
<dbReference type="CDD" id="cd04301">
    <property type="entry name" value="NAT_SF"/>
    <property type="match status" value="1"/>
</dbReference>
<dbReference type="GO" id="GO:0016747">
    <property type="term" value="F:acyltransferase activity, transferring groups other than amino-acyl groups"/>
    <property type="evidence" value="ECO:0007669"/>
    <property type="project" value="InterPro"/>
</dbReference>
<proteinExistence type="predicted"/>
<evidence type="ECO:0000313" key="2">
    <source>
        <dbReference type="EMBL" id="MCB8883967.1"/>
    </source>
</evidence>
<protein>
    <submittedName>
        <fullName evidence="2">GNAT family N-acetyltransferase</fullName>
    </submittedName>
</protein>
<evidence type="ECO:0000259" key="1">
    <source>
        <dbReference type="PROSITE" id="PS51186"/>
    </source>
</evidence>
<name>A0A964E6Z2_9PROT</name>
<feature type="domain" description="N-acetyltransferase" evidence="1">
    <location>
        <begin position="9"/>
        <end position="143"/>
    </location>
</feature>
<dbReference type="PANTHER" id="PTHR43233:SF1">
    <property type="entry name" value="FAMILY N-ACETYLTRANSFERASE, PUTATIVE (AFU_ORTHOLOGUE AFUA_6G03350)-RELATED"/>
    <property type="match status" value="1"/>
</dbReference>
<evidence type="ECO:0000313" key="3">
    <source>
        <dbReference type="Proteomes" id="UP000721844"/>
    </source>
</evidence>
<accession>A0A964E6Z2</accession>
<dbReference type="InterPro" id="IPR000182">
    <property type="entry name" value="GNAT_dom"/>
</dbReference>
<dbReference type="SUPFAM" id="SSF55729">
    <property type="entry name" value="Acyl-CoA N-acyltransferases (Nat)"/>
    <property type="match status" value="1"/>
</dbReference>
<dbReference type="Pfam" id="PF13673">
    <property type="entry name" value="Acetyltransf_10"/>
    <property type="match status" value="1"/>
</dbReference>
<keyword evidence="3" id="KW-1185">Reference proteome</keyword>
<dbReference type="InterPro" id="IPR016181">
    <property type="entry name" value="Acyl_CoA_acyltransferase"/>
</dbReference>
<comment type="caution">
    <text evidence="2">The sequence shown here is derived from an EMBL/GenBank/DDBJ whole genome shotgun (WGS) entry which is preliminary data.</text>
</comment>
<gene>
    <name evidence="2" type="ORF">ACELLULO517_27240</name>
</gene>
<organism evidence="2 3">
    <name type="scientific">Acidisoma cellulosilyticum</name>
    <dbReference type="NCBI Taxonomy" id="2802395"/>
    <lineage>
        <taxon>Bacteria</taxon>
        <taxon>Pseudomonadati</taxon>
        <taxon>Pseudomonadota</taxon>
        <taxon>Alphaproteobacteria</taxon>
        <taxon>Acetobacterales</taxon>
        <taxon>Acidocellaceae</taxon>
        <taxon>Acidisoma</taxon>
    </lineage>
</organism>
<dbReference type="Gene3D" id="3.40.630.30">
    <property type="match status" value="1"/>
</dbReference>
<sequence>MKMTASPRVLYTRETSLDVAEFKQVLIESGLGASRPVSDDKRLSDMINGSNLILTARLNQPSRRLLGVARGITDFVWCCYLSELAVSASAQGLGVGRALLKEVKQQLGPSVSLILASVPQATGFYERNGMERISDAFWFRRKH</sequence>
<dbReference type="EMBL" id="JAESVA010000019">
    <property type="protein sequence ID" value="MCB8883967.1"/>
    <property type="molecule type" value="Genomic_DNA"/>
</dbReference>